<evidence type="ECO:0000256" key="3">
    <source>
        <dbReference type="ARBA" id="ARBA00023125"/>
    </source>
</evidence>
<evidence type="ECO:0000313" key="9">
    <source>
        <dbReference type="Proteomes" id="UP000681131"/>
    </source>
</evidence>
<dbReference type="PROSITE" id="PS50931">
    <property type="entry name" value="HTH_LYSR"/>
    <property type="match status" value="1"/>
</dbReference>
<dbReference type="InterPro" id="IPR000847">
    <property type="entry name" value="LysR_HTH_N"/>
</dbReference>
<dbReference type="InterPro" id="IPR036388">
    <property type="entry name" value="WH-like_DNA-bd_sf"/>
</dbReference>
<dbReference type="GO" id="GO:0003700">
    <property type="term" value="F:DNA-binding transcription factor activity"/>
    <property type="evidence" value="ECO:0007669"/>
    <property type="project" value="InterPro"/>
</dbReference>
<keyword evidence="3" id="KW-0238">DNA-binding</keyword>
<keyword evidence="2" id="KW-0805">Transcription regulation</keyword>
<dbReference type="InterPro" id="IPR036390">
    <property type="entry name" value="WH_DNA-bd_sf"/>
</dbReference>
<dbReference type="Gene3D" id="1.10.10.10">
    <property type="entry name" value="Winged helix-like DNA-binding domain superfamily/Winged helix DNA-binding domain"/>
    <property type="match status" value="1"/>
</dbReference>
<comment type="similarity">
    <text evidence="1">Belongs to the LysR transcriptional regulatory family.</text>
</comment>
<dbReference type="InterPro" id="IPR005119">
    <property type="entry name" value="LysR_subst-bd"/>
</dbReference>
<evidence type="ECO:0000256" key="1">
    <source>
        <dbReference type="ARBA" id="ARBA00009437"/>
    </source>
</evidence>
<keyword evidence="4" id="KW-0804">Transcription</keyword>
<protein>
    <submittedName>
        <fullName evidence="7">LysR family transcriptional regulator</fullName>
    </submittedName>
</protein>
<dbReference type="RefSeq" id="WP_112870776.1">
    <property type="nucleotide sequence ID" value="NZ_CP021781.1"/>
</dbReference>
<dbReference type="KEGG" id="fad:CDH04_09425"/>
<gene>
    <name evidence="6" type="ORF">CDH04_09425</name>
    <name evidence="7" type="ORF">FZC43_09435</name>
</gene>
<dbReference type="OrthoDB" id="196624at2"/>
<dbReference type="EMBL" id="CP021781">
    <property type="protein sequence ID" value="AXA34601.1"/>
    <property type="molecule type" value="Genomic_DNA"/>
</dbReference>
<dbReference type="EMBL" id="CP043424">
    <property type="protein sequence ID" value="QIW12845.1"/>
    <property type="molecule type" value="Genomic_DNA"/>
</dbReference>
<evidence type="ECO:0000259" key="5">
    <source>
        <dbReference type="PROSITE" id="PS50931"/>
    </source>
</evidence>
<evidence type="ECO:0000256" key="2">
    <source>
        <dbReference type="ARBA" id="ARBA00023015"/>
    </source>
</evidence>
<reference evidence="6 8" key="1">
    <citation type="submission" date="2017-06" db="EMBL/GenBank/DDBJ databases">
        <title>Complete genome of Francisella adeliensis.</title>
        <authorList>
            <person name="Vallesi A."/>
            <person name="Sjodin A."/>
        </authorList>
    </citation>
    <scope>NUCLEOTIDE SEQUENCE [LARGE SCALE GENOMIC DNA]</scope>
    <source>
        <strain evidence="6 8">FDC440</strain>
    </source>
</reference>
<evidence type="ECO:0000313" key="8">
    <source>
        <dbReference type="Proteomes" id="UP000251120"/>
    </source>
</evidence>
<sequence>MNYTLHQLKIFAAIVKYKNLRQVAQLLFLTPPAITKQLQNLEEILEIDLFERKNKKLVITSKGESFYSLISPVLERIDEINHVGLPDLRSSPPKIKIAMSQIFEQSVFNRINTFMNKKPLFAYDLIVDHKQSVLEKILNYDVDVAIMVLNQEELIAIEKQGFYADLYYHIEFDAYASSGLLNKYRNVNEMISKARFITEAKSVGNRNIKNMMPLSSCMSVLNAINQGLGYGFLPTVLLREEDRDSLVKINDKLHYQEGALHSYYVYKFSDTKKSNLIRELFE</sequence>
<accession>A0A2Z4Y0C1</accession>
<dbReference type="Proteomes" id="UP000681131">
    <property type="component" value="Chromosome"/>
</dbReference>
<dbReference type="Pfam" id="PF00126">
    <property type="entry name" value="HTH_1"/>
    <property type="match status" value="1"/>
</dbReference>
<dbReference type="SUPFAM" id="SSF53850">
    <property type="entry name" value="Periplasmic binding protein-like II"/>
    <property type="match status" value="1"/>
</dbReference>
<evidence type="ECO:0000313" key="7">
    <source>
        <dbReference type="EMBL" id="QIW12845.1"/>
    </source>
</evidence>
<dbReference type="PANTHER" id="PTHR30126:SF40">
    <property type="entry name" value="HTH-TYPE TRANSCRIPTIONAL REGULATOR GLTR"/>
    <property type="match status" value="1"/>
</dbReference>
<evidence type="ECO:0000313" key="6">
    <source>
        <dbReference type="EMBL" id="AXA34601.1"/>
    </source>
</evidence>
<dbReference type="Gene3D" id="3.40.190.290">
    <property type="match status" value="1"/>
</dbReference>
<dbReference type="AlphaFoldDB" id="A0A2Z4Y0C1"/>
<dbReference type="Pfam" id="PF03466">
    <property type="entry name" value="LysR_substrate"/>
    <property type="match status" value="1"/>
</dbReference>
<keyword evidence="9" id="KW-1185">Reference proteome</keyword>
<dbReference type="SUPFAM" id="SSF46785">
    <property type="entry name" value="Winged helix' DNA-binding domain"/>
    <property type="match status" value="1"/>
</dbReference>
<dbReference type="Proteomes" id="UP000251120">
    <property type="component" value="Chromosome"/>
</dbReference>
<dbReference type="GO" id="GO:0000976">
    <property type="term" value="F:transcription cis-regulatory region binding"/>
    <property type="evidence" value="ECO:0007669"/>
    <property type="project" value="TreeGrafter"/>
</dbReference>
<dbReference type="PANTHER" id="PTHR30126">
    <property type="entry name" value="HTH-TYPE TRANSCRIPTIONAL REGULATOR"/>
    <property type="match status" value="1"/>
</dbReference>
<organism evidence="6 8">
    <name type="scientific">Francisella adeliensis</name>
    <dbReference type="NCBI Taxonomy" id="2007306"/>
    <lineage>
        <taxon>Bacteria</taxon>
        <taxon>Pseudomonadati</taxon>
        <taxon>Pseudomonadota</taxon>
        <taxon>Gammaproteobacteria</taxon>
        <taxon>Thiotrichales</taxon>
        <taxon>Francisellaceae</taxon>
        <taxon>Francisella</taxon>
    </lineage>
</organism>
<reference evidence="7 9" key="2">
    <citation type="submission" date="2019-08" db="EMBL/GenBank/DDBJ databases">
        <title>Complete genome sequences of Francisella adeliensis (FSC1325 and FSC1326).</title>
        <authorList>
            <person name="Ohrman C."/>
            <person name="Uneklint I."/>
            <person name="Vallesi A."/>
            <person name="Karlsson L."/>
            <person name="Sjodin A."/>
        </authorList>
    </citation>
    <scope>NUCLEOTIDE SEQUENCE [LARGE SCALE GENOMIC DNA]</scope>
    <source>
        <strain evidence="7 9">FSC1325</strain>
    </source>
</reference>
<evidence type="ECO:0000256" key="4">
    <source>
        <dbReference type="ARBA" id="ARBA00023163"/>
    </source>
</evidence>
<proteinExistence type="inferred from homology"/>
<feature type="domain" description="HTH lysR-type" evidence="5">
    <location>
        <begin position="1"/>
        <end position="60"/>
    </location>
</feature>
<name>A0A2Z4Y0C1_9GAMM</name>